<dbReference type="Proteomes" id="UP001472677">
    <property type="component" value="Unassembled WGS sequence"/>
</dbReference>
<evidence type="ECO:0000256" key="5">
    <source>
        <dbReference type="ARBA" id="ARBA00022777"/>
    </source>
</evidence>
<feature type="domain" description="Protein kinase" evidence="9">
    <location>
        <begin position="98"/>
        <end position="201"/>
    </location>
</feature>
<keyword evidence="2" id="KW-0723">Serine/threonine-protein kinase</keyword>
<evidence type="ECO:0000256" key="7">
    <source>
        <dbReference type="ARBA" id="ARBA00047899"/>
    </source>
</evidence>
<evidence type="ECO:0000313" key="10">
    <source>
        <dbReference type="EMBL" id="KAK8494882.1"/>
    </source>
</evidence>
<comment type="catalytic activity">
    <reaction evidence="7">
        <text>L-threonyl-[protein] + ATP = O-phospho-L-threonyl-[protein] + ADP + H(+)</text>
        <dbReference type="Rhea" id="RHEA:46608"/>
        <dbReference type="Rhea" id="RHEA-COMP:11060"/>
        <dbReference type="Rhea" id="RHEA-COMP:11605"/>
        <dbReference type="ChEBI" id="CHEBI:15378"/>
        <dbReference type="ChEBI" id="CHEBI:30013"/>
        <dbReference type="ChEBI" id="CHEBI:30616"/>
        <dbReference type="ChEBI" id="CHEBI:61977"/>
        <dbReference type="ChEBI" id="CHEBI:456216"/>
        <dbReference type="EC" id="2.7.11.1"/>
    </reaction>
</comment>
<sequence length="201" mass="23151">MISHLANTLEYDRDLPKSSNITIFFLSNFCLPMQVPMPANKELIQDDVNGQGFYSGSGAKQNITSLNQMLQKNEDFSPIWNFDGRIAFQKIIVAAKDFNFRYCIATSGYSSVYRAQLPSEKILALKKLHRREVEVSAFEKSFKNDTKMLSEILHKNIVKLHGFCIENHSKFLIYEYMPRGSLFSVFIDDTEAVELNFIKRV</sequence>
<reference evidence="10 11" key="1">
    <citation type="journal article" date="2024" name="G3 (Bethesda)">
        <title>Genome assembly of Hibiscus sabdariffa L. provides insights into metabolisms of medicinal natural products.</title>
        <authorList>
            <person name="Kim T."/>
        </authorList>
    </citation>
    <scope>NUCLEOTIDE SEQUENCE [LARGE SCALE GENOMIC DNA]</scope>
    <source>
        <strain evidence="10">TK-2024</strain>
        <tissue evidence="10">Old leaves</tissue>
    </source>
</reference>
<comment type="catalytic activity">
    <reaction evidence="8">
        <text>L-seryl-[protein] + ATP = O-phospho-L-seryl-[protein] + ADP + H(+)</text>
        <dbReference type="Rhea" id="RHEA:17989"/>
        <dbReference type="Rhea" id="RHEA-COMP:9863"/>
        <dbReference type="Rhea" id="RHEA-COMP:11604"/>
        <dbReference type="ChEBI" id="CHEBI:15378"/>
        <dbReference type="ChEBI" id="CHEBI:29999"/>
        <dbReference type="ChEBI" id="CHEBI:30616"/>
        <dbReference type="ChEBI" id="CHEBI:83421"/>
        <dbReference type="ChEBI" id="CHEBI:456216"/>
        <dbReference type="EC" id="2.7.11.1"/>
    </reaction>
</comment>
<accession>A0ABR2AN08</accession>
<dbReference type="PANTHER" id="PTHR48005:SF16">
    <property type="entry name" value="MDIS1-INTERACTING RECEPTOR LIKE KINASE 2-LIKE ISOFORM X1"/>
    <property type="match status" value="1"/>
</dbReference>
<dbReference type="SUPFAM" id="SSF56112">
    <property type="entry name" value="Protein kinase-like (PK-like)"/>
    <property type="match status" value="1"/>
</dbReference>
<evidence type="ECO:0000256" key="1">
    <source>
        <dbReference type="ARBA" id="ARBA00012513"/>
    </source>
</evidence>
<comment type="caution">
    <text evidence="10">The sequence shown here is derived from an EMBL/GenBank/DDBJ whole genome shotgun (WGS) entry which is preliminary data.</text>
</comment>
<dbReference type="Pfam" id="PF07714">
    <property type="entry name" value="PK_Tyr_Ser-Thr"/>
    <property type="match status" value="1"/>
</dbReference>
<evidence type="ECO:0000256" key="6">
    <source>
        <dbReference type="ARBA" id="ARBA00022840"/>
    </source>
</evidence>
<evidence type="ECO:0000256" key="2">
    <source>
        <dbReference type="ARBA" id="ARBA00022527"/>
    </source>
</evidence>
<evidence type="ECO:0000313" key="11">
    <source>
        <dbReference type="Proteomes" id="UP001472677"/>
    </source>
</evidence>
<dbReference type="InterPro" id="IPR051420">
    <property type="entry name" value="Ser_Thr_Kinases_DiverseReg"/>
</dbReference>
<gene>
    <name evidence="10" type="ORF">V6N12_073948</name>
</gene>
<keyword evidence="3" id="KW-0808">Transferase</keyword>
<organism evidence="10 11">
    <name type="scientific">Hibiscus sabdariffa</name>
    <name type="common">roselle</name>
    <dbReference type="NCBI Taxonomy" id="183260"/>
    <lineage>
        <taxon>Eukaryota</taxon>
        <taxon>Viridiplantae</taxon>
        <taxon>Streptophyta</taxon>
        <taxon>Embryophyta</taxon>
        <taxon>Tracheophyta</taxon>
        <taxon>Spermatophyta</taxon>
        <taxon>Magnoliopsida</taxon>
        <taxon>eudicotyledons</taxon>
        <taxon>Gunneridae</taxon>
        <taxon>Pentapetalae</taxon>
        <taxon>rosids</taxon>
        <taxon>malvids</taxon>
        <taxon>Malvales</taxon>
        <taxon>Malvaceae</taxon>
        <taxon>Malvoideae</taxon>
        <taxon>Hibiscus</taxon>
    </lineage>
</organism>
<evidence type="ECO:0000259" key="9">
    <source>
        <dbReference type="PROSITE" id="PS50011"/>
    </source>
</evidence>
<keyword evidence="5" id="KW-0418">Kinase</keyword>
<evidence type="ECO:0000256" key="8">
    <source>
        <dbReference type="ARBA" id="ARBA00048679"/>
    </source>
</evidence>
<dbReference type="InterPro" id="IPR001245">
    <property type="entry name" value="Ser-Thr/Tyr_kinase_cat_dom"/>
</dbReference>
<evidence type="ECO:0000256" key="3">
    <source>
        <dbReference type="ARBA" id="ARBA00022679"/>
    </source>
</evidence>
<dbReference type="EC" id="2.7.11.1" evidence="1"/>
<protein>
    <recommendedName>
        <fullName evidence="1">non-specific serine/threonine protein kinase</fullName>
        <ecNumber evidence="1">2.7.11.1</ecNumber>
    </recommendedName>
</protein>
<dbReference type="InterPro" id="IPR011009">
    <property type="entry name" value="Kinase-like_dom_sf"/>
</dbReference>
<keyword evidence="4" id="KW-0547">Nucleotide-binding</keyword>
<name>A0ABR2AN08_9ROSI</name>
<evidence type="ECO:0000256" key="4">
    <source>
        <dbReference type="ARBA" id="ARBA00022741"/>
    </source>
</evidence>
<dbReference type="PANTHER" id="PTHR48005">
    <property type="entry name" value="LEUCINE RICH REPEAT KINASE 2"/>
    <property type="match status" value="1"/>
</dbReference>
<dbReference type="InterPro" id="IPR000719">
    <property type="entry name" value="Prot_kinase_dom"/>
</dbReference>
<proteinExistence type="predicted"/>
<dbReference type="Gene3D" id="3.30.200.20">
    <property type="entry name" value="Phosphorylase Kinase, domain 1"/>
    <property type="match status" value="1"/>
</dbReference>
<keyword evidence="6" id="KW-0067">ATP-binding</keyword>
<dbReference type="PROSITE" id="PS50011">
    <property type="entry name" value="PROTEIN_KINASE_DOM"/>
    <property type="match status" value="1"/>
</dbReference>
<dbReference type="EMBL" id="JBBPBM010000493">
    <property type="protein sequence ID" value="KAK8494882.1"/>
    <property type="molecule type" value="Genomic_DNA"/>
</dbReference>
<keyword evidence="11" id="KW-1185">Reference proteome</keyword>